<dbReference type="InterPro" id="IPR013785">
    <property type="entry name" value="Aldolase_TIM"/>
</dbReference>
<dbReference type="GO" id="GO:0008675">
    <property type="term" value="F:2-dehydro-3-deoxy-phosphogluconate aldolase activity"/>
    <property type="evidence" value="ECO:0007669"/>
    <property type="project" value="UniProtKB-ARBA"/>
</dbReference>
<evidence type="ECO:0000256" key="11">
    <source>
        <dbReference type="HAMAP-Rule" id="MF_00418"/>
    </source>
</evidence>
<evidence type="ECO:0000256" key="4">
    <source>
        <dbReference type="ARBA" id="ARBA00022490"/>
    </source>
</evidence>
<comment type="caution">
    <text evidence="14">The sequence shown here is derived from an EMBL/GenBank/DDBJ whole genome shotgun (WGS) entry which is preliminary data.</text>
</comment>
<comment type="pathway">
    <text evidence="2 11">Amino-acid biosynthesis; L-lysine biosynthesis via DAP pathway; (S)-tetrahydrodipicolinate from L-aspartate: step 3/4.</text>
</comment>
<gene>
    <name evidence="11" type="primary">dapA</name>
    <name evidence="14" type="ORF">HA252_00155</name>
    <name evidence="15" type="ORF">J4203_00820</name>
</gene>
<keyword evidence="6 11" id="KW-0220">Diaminopimelate biosynthesis</keyword>
<protein>
    <recommendedName>
        <fullName evidence="3 11">4-hydroxy-tetrahydrodipicolinate synthase</fullName>
        <shortName evidence="11">HTPA synthase</shortName>
        <ecNumber evidence="3 11">4.3.3.7</ecNumber>
    </recommendedName>
</protein>
<feature type="binding site" evidence="11 13">
    <location>
        <position position="45"/>
    </location>
    <ligand>
        <name>pyruvate</name>
        <dbReference type="ChEBI" id="CHEBI:15361"/>
    </ligand>
</feature>
<comment type="subcellular location">
    <subcellularLocation>
        <location evidence="11">Cytoplasm</location>
    </subcellularLocation>
</comment>
<dbReference type="GO" id="GO:0008840">
    <property type="term" value="F:4-hydroxy-tetrahydrodipicolinate synthase activity"/>
    <property type="evidence" value="ECO:0007669"/>
    <property type="project" value="UniProtKB-UniRule"/>
</dbReference>
<feature type="active site" description="Schiff-base intermediate with substrate" evidence="11 12">
    <location>
        <position position="161"/>
    </location>
</feature>
<keyword evidence="9 11" id="KW-0704">Schiff base</keyword>
<feature type="site" description="Part of a proton relay during catalysis" evidence="11">
    <location>
        <position position="107"/>
    </location>
</feature>
<dbReference type="NCBIfam" id="TIGR00674">
    <property type="entry name" value="dapA"/>
    <property type="match status" value="1"/>
</dbReference>
<feature type="active site" description="Proton donor/acceptor" evidence="11 12">
    <location>
        <position position="133"/>
    </location>
</feature>
<dbReference type="GO" id="GO:0005737">
    <property type="term" value="C:cytoplasm"/>
    <property type="evidence" value="ECO:0007669"/>
    <property type="project" value="UniProtKB-SubCell"/>
</dbReference>
<evidence type="ECO:0000256" key="3">
    <source>
        <dbReference type="ARBA" id="ARBA00012086"/>
    </source>
</evidence>
<evidence type="ECO:0000256" key="7">
    <source>
        <dbReference type="ARBA" id="ARBA00023154"/>
    </source>
</evidence>
<dbReference type="SMART" id="SM01130">
    <property type="entry name" value="DHDPS"/>
    <property type="match status" value="1"/>
</dbReference>
<evidence type="ECO:0000313" key="14">
    <source>
        <dbReference type="EMBL" id="HIH15805.1"/>
    </source>
</evidence>
<name>A0A7J4JHD1_9ARCH</name>
<dbReference type="HAMAP" id="MF_00418">
    <property type="entry name" value="DapA"/>
    <property type="match status" value="1"/>
</dbReference>
<dbReference type="PANTHER" id="PTHR12128:SF66">
    <property type="entry name" value="4-HYDROXY-2-OXOGLUTARATE ALDOLASE, MITOCHONDRIAL"/>
    <property type="match status" value="1"/>
</dbReference>
<reference evidence="15" key="3">
    <citation type="submission" date="2021-05" db="EMBL/GenBank/DDBJ databases">
        <title>Protein family content uncovers lineage relationships and bacterial pathway maintenance mechanisms in DPANN archaea.</title>
        <authorList>
            <person name="Castelle C.J."/>
            <person name="Meheust R."/>
            <person name="Jaffe A.L."/>
            <person name="Seitz K."/>
            <person name="Gong X."/>
            <person name="Baker B.J."/>
            <person name="Banfield J.F."/>
        </authorList>
    </citation>
    <scope>NUCLEOTIDE SEQUENCE</scope>
    <source>
        <strain evidence="15">RIFCSPLOWO2_01_FULL_58_19</strain>
    </source>
</reference>
<dbReference type="GO" id="GO:0019877">
    <property type="term" value="P:diaminopimelate biosynthetic process"/>
    <property type="evidence" value="ECO:0007669"/>
    <property type="project" value="UniProtKB-UniRule"/>
</dbReference>
<keyword evidence="8 11" id="KW-0456">Lyase</keyword>
<evidence type="ECO:0000313" key="15">
    <source>
        <dbReference type="EMBL" id="MBS3062388.1"/>
    </source>
</evidence>
<keyword evidence="4 11" id="KW-0963">Cytoplasm</keyword>
<comment type="caution">
    <text evidence="11">Was originally thought to be a dihydrodipicolinate synthase (DHDPS), catalyzing the condensation of (S)-aspartate-beta-semialdehyde [(S)-ASA] and pyruvate to dihydrodipicolinate (DHDP). However, it was shown in E.coli that the product of the enzymatic reaction is not dihydrodipicolinate but in fact (4S)-4-hydroxy-2,3,4,5-tetrahydro-(2S)-dipicolinic acid (HTPA), and that the consecutive dehydration reaction leading to DHDP is not spontaneous but catalyzed by DapB.</text>
</comment>
<accession>A0A7J4JHD1</accession>
<dbReference type="PANTHER" id="PTHR12128">
    <property type="entry name" value="DIHYDRODIPICOLINATE SYNTHASE"/>
    <property type="match status" value="1"/>
</dbReference>
<dbReference type="EC" id="4.3.3.7" evidence="3 11"/>
<evidence type="ECO:0000256" key="2">
    <source>
        <dbReference type="ARBA" id="ARBA00005120"/>
    </source>
</evidence>
<dbReference type="Pfam" id="PF00701">
    <property type="entry name" value="DHDPS"/>
    <property type="match status" value="1"/>
</dbReference>
<dbReference type="PIRSF" id="PIRSF001365">
    <property type="entry name" value="DHDPS"/>
    <property type="match status" value="1"/>
</dbReference>
<dbReference type="UniPathway" id="UPA00034">
    <property type="reaction ID" value="UER00017"/>
</dbReference>
<feature type="binding site" evidence="11 13">
    <location>
        <position position="206"/>
    </location>
    <ligand>
        <name>pyruvate</name>
        <dbReference type="ChEBI" id="CHEBI:15361"/>
    </ligand>
</feature>
<dbReference type="SUPFAM" id="SSF51569">
    <property type="entry name" value="Aldolase"/>
    <property type="match status" value="1"/>
</dbReference>
<evidence type="ECO:0000256" key="1">
    <source>
        <dbReference type="ARBA" id="ARBA00003294"/>
    </source>
</evidence>
<dbReference type="Proteomes" id="UP000678237">
    <property type="component" value="Unassembled WGS sequence"/>
</dbReference>
<evidence type="ECO:0000313" key="16">
    <source>
        <dbReference type="Proteomes" id="UP000564964"/>
    </source>
</evidence>
<dbReference type="Proteomes" id="UP000564964">
    <property type="component" value="Unassembled WGS sequence"/>
</dbReference>
<comment type="function">
    <text evidence="1 11">Catalyzes the condensation of (S)-aspartate-beta-semialdehyde [(S)-ASA] and pyruvate to 4-hydroxy-tetrahydrodipicolinate (HTPA).</text>
</comment>
<evidence type="ECO:0000256" key="6">
    <source>
        <dbReference type="ARBA" id="ARBA00022915"/>
    </source>
</evidence>
<keyword evidence="5 11" id="KW-0028">Amino-acid biosynthesis</keyword>
<evidence type="ECO:0000256" key="12">
    <source>
        <dbReference type="PIRSR" id="PIRSR001365-1"/>
    </source>
</evidence>
<dbReference type="CDD" id="cd00950">
    <property type="entry name" value="DHDPS"/>
    <property type="match status" value="1"/>
</dbReference>
<proteinExistence type="inferred from homology"/>
<dbReference type="EMBL" id="DUGH01000004">
    <property type="protein sequence ID" value="HIH15805.1"/>
    <property type="molecule type" value="Genomic_DNA"/>
</dbReference>
<evidence type="ECO:0000256" key="9">
    <source>
        <dbReference type="ARBA" id="ARBA00023270"/>
    </source>
</evidence>
<comment type="subunit">
    <text evidence="11">Homotetramer; dimer of dimers.</text>
</comment>
<dbReference type="InterPro" id="IPR005263">
    <property type="entry name" value="DapA"/>
</dbReference>
<organism evidence="14 16">
    <name type="scientific">Candidatus Iainarchaeum sp</name>
    <dbReference type="NCBI Taxonomy" id="3101447"/>
    <lineage>
        <taxon>Archaea</taxon>
        <taxon>Candidatus Iainarchaeota</taxon>
        <taxon>Candidatus Iainarchaeia</taxon>
        <taxon>Candidatus Iainarchaeales</taxon>
        <taxon>Candidatus Iainarchaeaceae</taxon>
        <taxon>Candidatus Iainarchaeum</taxon>
    </lineage>
</organism>
<evidence type="ECO:0000256" key="10">
    <source>
        <dbReference type="ARBA" id="ARBA00047836"/>
    </source>
</evidence>
<dbReference type="InterPro" id="IPR002220">
    <property type="entry name" value="DapA-like"/>
</dbReference>
<dbReference type="GO" id="GO:0009089">
    <property type="term" value="P:lysine biosynthetic process via diaminopimelate"/>
    <property type="evidence" value="ECO:0007669"/>
    <property type="project" value="UniProtKB-UniRule"/>
</dbReference>
<comment type="similarity">
    <text evidence="11">Belongs to the DapA family.</text>
</comment>
<evidence type="ECO:0000256" key="5">
    <source>
        <dbReference type="ARBA" id="ARBA00022605"/>
    </source>
</evidence>
<dbReference type="PROSITE" id="PS00665">
    <property type="entry name" value="DHDPS_1"/>
    <property type="match status" value="1"/>
</dbReference>
<dbReference type="EMBL" id="JAGVWE010000002">
    <property type="protein sequence ID" value="MBS3062388.1"/>
    <property type="molecule type" value="Genomic_DNA"/>
</dbReference>
<dbReference type="InterPro" id="IPR020624">
    <property type="entry name" value="Schiff_base-form_aldolases_CS"/>
</dbReference>
<evidence type="ECO:0000256" key="8">
    <source>
        <dbReference type="ARBA" id="ARBA00023239"/>
    </source>
</evidence>
<comment type="catalytic activity">
    <reaction evidence="10 11">
        <text>L-aspartate 4-semialdehyde + pyruvate = (2S,4S)-4-hydroxy-2,3,4,5-tetrahydrodipicolinate + H2O + H(+)</text>
        <dbReference type="Rhea" id="RHEA:34171"/>
        <dbReference type="ChEBI" id="CHEBI:15361"/>
        <dbReference type="ChEBI" id="CHEBI:15377"/>
        <dbReference type="ChEBI" id="CHEBI:15378"/>
        <dbReference type="ChEBI" id="CHEBI:67139"/>
        <dbReference type="ChEBI" id="CHEBI:537519"/>
        <dbReference type="EC" id="4.3.3.7"/>
    </reaction>
</comment>
<reference evidence="15" key="2">
    <citation type="submission" date="2021-03" db="EMBL/GenBank/DDBJ databases">
        <authorList>
            <person name="Jaffe A."/>
        </authorList>
    </citation>
    <scope>NUCLEOTIDE SEQUENCE</scope>
    <source>
        <strain evidence="15">RIFCSPLOWO2_01_FULL_58_19</strain>
    </source>
</reference>
<evidence type="ECO:0000256" key="13">
    <source>
        <dbReference type="PIRSR" id="PIRSR001365-2"/>
    </source>
</evidence>
<reference evidence="14" key="1">
    <citation type="journal article" date="2020" name="bioRxiv">
        <title>A rank-normalized archaeal taxonomy based on genome phylogeny resolves widespread incomplete and uneven classifications.</title>
        <authorList>
            <person name="Rinke C."/>
            <person name="Chuvochina M."/>
            <person name="Mussig A.J."/>
            <person name="Chaumeil P.-A."/>
            <person name="Waite D.W."/>
            <person name="Whitman W.B."/>
            <person name="Parks D.H."/>
            <person name="Hugenholtz P."/>
        </authorList>
    </citation>
    <scope>NUCLEOTIDE SEQUENCE</scope>
    <source>
        <strain evidence="14">UBA10219</strain>
    </source>
</reference>
<keyword evidence="7 11" id="KW-0457">Lysine biosynthesis</keyword>
<feature type="site" description="Part of a proton relay during catalysis" evidence="11">
    <location>
        <position position="44"/>
    </location>
</feature>
<dbReference type="PRINTS" id="PR00146">
    <property type="entry name" value="DHPICSNTHASE"/>
</dbReference>
<sequence>MFEGTTTALVTPFKQNGELDLEGLKKNVRFQVAGGINGLLALGTTGESPTLSEQEKEQVVKATVAEARGKAPVMVGSGTNDTRKTVKASQLACDWGADALLVVTPYYNKPTPKGIYEHFKAVNDAVDRPIVVYNIAGRTGKNIETQVMKRLAELEHIIGVKEASGNIDQIGDVCREIQATRKGFTVWSGDDGLTFPAMALGAKGVISVASNLVPARVVAMTTAALQGKWEEARRLHFELLPLFKGIFIETNPIPIKAAMNWAGLAAGAYRLPMTEMEPQNAEKLRALLKSLGLLKG</sequence>
<dbReference type="Gene3D" id="3.20.20.70">
    <property type="entry name" value="Aldolase class I"/>
    <property type="match status" value="1"/>
</dbReference>
<dbReference type="AlphaFoldDB" id="A0A7J4JHD1"/>